<dbReference type="SMART" id="SM00670">
    <property type="entry name" value="PINc"/>
    <property type="match status" value="1"/>
</dbReference>
<dbReference type="InterPro" id="IPR052626">
    <property type="entry name" value="SWT1_Regulator"/>
</dbReference>
<feature type="domain" description="PIN" evidence="7">
    <location>
        <begin position="130"/>
        <end position="262"/>
    </location>
</feature>
<evidence type="ECO:0000313" key="9">
    <source>
        <dbReference type="Proteomes" id="UP001161438"/>
    </source>
</evidence>
<name>A0AA35NF26_SACMI</name>
<feature type="compositionally biased region" description="Polar residues" evidence="6">
    <location>
        <begin position="56"/>
        <end position="70"/>
    </location>
</feature>
<evidence type="ECO:0000259" key="7">
    <source>
        <dbReference type="SMART" id="SM00670"/>
    </source>
</evidence>
<evidence type="ECO:0000256" key="4">
    <source>
        <dbReference type="ARBA" id="ARBA00060839"/>
    </source>
</evidence>
<dbReference type="PANTHER" id="PTHR16161">
    <property type="entry name" value="TRANSCRIPTIONAL PROTEIN SWT1"/>
    <property type="match status" value="1"/>
</dbReference>
<evidence type="ECO:0000256" key="3">
    <source>
        <dbReference type="ARBA" id="ARBA00023242"/>
    </source>
</evidence>
<dbReference type="PANTHER" id="PTHR16161:SF0">
    <property type="entry name" value="TRANSCRIPTIONAL PROTEIN SWT1"/>
    <property type="match status" value="1"/>
</dbReference>
<reference evidence="8" key="1">
    <citation type="submission" date="2022-10" db="EMBL/GenBank/DDBJ databases">
        <authorList>
            <person name="Byrne P K."/>
        </authorList>
    </citation>
    <scope>NUCLEOTIDE SEQUENCE</scope>
    <source>
        <strain evidence="8">IFO1815</strain>
    </source>
</reference>
<dbReference type="Gene3D" id="3.40.50.1010">
    <property type="entry name" value="5'-nuclease"/>
    <property type="match status" value="1"/>
</dbReference>
<dbReference type="CDD" id="cd18727">
    <property type="entry name" value="PIN_Swt1-like"/>
    <property type="match status" value="1"/>
</dbReference>
<evidence type="ECO:0000313" key="8">
    <source>
        <dbReference type="EMBL" id="CAI4036466.1"/>
    </source>
</evidence>
<dbReference type="GO" id="GO:0004540">
    <property type="term" value="F:RNA nuclease activity"/>
    <property type="evidence" value="ECO:0007669"/>
    <property type="project" value="UniProtKB-ARBA"/>
</dbReference>
<dbReference type="SUPFAM" id="SSF88723">
    <property type="entry name" value="PIN domain-like"/>
    <property type="match status" value="1"/>
</dbReference>
<sequence>MTDEKQAFSKGRNHMTSRPSNGSLFHRFSESIKGIADSRPHGKYTVQDIDDIIASTAPNRDSAQSDSISDNVDHDQDGDIPMFDLNDETDVEMISEYLSDQRELEVQPMVSSMQRIDDSILLLNPTILKTVFVVDTNFIISHLNTLEKLRTLCNTYHHLIIIPSTVIQELDGLKKNFDVVRDVDSDTNKERGKTIGTLARWGNDWIYKNLANLDSGLIGQKLKQKLNPDCIKDDSILDCCLYFKEVLNCFVILLSNDKNLCTKALTEGVLTVSFRKGMDANLIALKAYEENQMRFANSSVSTINTLDHCDTSNAYVPDVKSTSLSLDELLQNIYDQIREAVFFAIDHALRKEYGEDIEFIDYNPEELVTLANASRCIFMFWVSVFSVLFKHSKIKKDDWKNLPTILISKPTNLNDLKTFEQFWENVLHFLFSKSTRDEKKLLEEQINLWKTSVNAAPT</sequence>
<evidence type="ECO:0000256" key="2">
    <source>
        <dbReference type="ARBA" id="ARBA00023163"/>
    </source>
</evidence>
<dbReference type="RefSeq" id="XP_056079586.1">
    <property type="nucleotide sequence ID" value="XM_056225803.1"/>
</dbReference>
<keyword evidence="3" id="KW-0539">Nucleus</keyword>
<dbReference type="GeneID" id="80921374"/>
<feature type="compositionally biased region" description="Polar residues" evidence="6">
    <location>
        <begin position="14"/>
        <end position="23"/>
    </location>
</feature>
<dbReference type="InterPro" id="IPR029060">
    <property type="entry name" value="PIN-like_dom_sf"/>
</dbReference>
<evidence type="ECO:0000256" key="6">
    <source>
        <dbReference type="SAM" id="MobiDB-lite"/>
    </source>
</evidence>
<dbReference type="FunFam" id="3.40.50.1010:FF:000045">
    <property type="entry name" value="Transcriptional protein swt1"/>
    <property type="match status" value="1"/>
</dbReference>
<dbReference type="InterPro" id="IPR002716">
    <property type="entry name" value="PIN_dom"/>
</dbReference>
<dbReference type="InterPro" id="IPR049014">
    <property type="entry name" value="SWT1_C"/>
</dbReference>
<dbReference type="AlphaFoldDB" id="A0AA35NF26"/>
<organism evidence="8 9">
    <name type="scientific">Saccharomyces mikatae IFO 1815</name>
    <dbReference type="NCBI Taxonomy" id="226126"/>
    <lineage>
        <taxon>Eukaryota</taxon>
        <taxon>Fungi</taxon>
        <taxon>Dikarya</taxon>
        <taxon>Ascomycota</taxon>
        <taxon>Saccharomycotina</taxon>
        <taxon>Saccharomycetes</taxon>
        <taxon>Saccharomycetales</taxon>
        <taxon>Saccharomycetaceae</taxon>
        <taxon>Saccharomyces</taxon>
    </lineage>
</organism>
<accession>A0AA35NF26</accession>
<dbReference type="GO" id="GO:0005634">
    <property type="term" value="C:nucleus"/>
    <property type="evidence" value="ECO:0007669"/>
    <property type="project" value="UniProtKB-SubCell"/>
</dbReference>
<keyword evidence="2" id="KW-0804">Transcription</keyword>
<evidence type="ECO:0000256" key="1">
    <source>
        <dbReference type="ARBA" id="ARBA00004123"/>
    </source>
</evidence>
<feature type="region of interest" description="Disordered" evidence="6">
    <location>
        <begin position="1"/>
        <end position="24"/>
    </location>
</feature>
<comment type="subcellular location">
    <subcellularLocation>
        <location evidence="1">Nucleus</location>
    </subcellularLocation>
</comment>
<protein>
    <recommendedName>
        <fullName evidence="5">Transcriptional protein SWT1</fullName>
    </recommendedName>
</protein>
<evidence type="ECO:0000256" key="5">
    <source>
        <dbReference type="ARBA" id="ARBA00074620"/>
    </source>
</evidence>
<dbReference type="Pfam" id="PF13638">
    <property type="entry name" value="PIN_4"/>
    <property type="match status" value="1"/>
</dbReference>
<dbReference type="EMBL" id="OX365771">
    <property type="protein sequence ID" value="CAI4036466.1"/>
    <property type="molecule type" value="Genomic_DNA"/>
</dbReference>
<dbReference type="Pfam" id="PF21693">
    <property type="entry name" value="SWT1_3rd"/>
    <property type="match status" value="1"/>
</dbReference>
<dbReference type="Proteomes" id="UP001161438">
    <property type="component" value="Chromosome 15"/>
</dbReference>
<keyword evidence="9" id="KW-1185">Reference proteome</keyword>
<feature type="region of interest" description="Disordered" evidence="6">
    <location>
        <begin position="56"/>
        <end position="82"/>
    </location>
</feature>
<comment type="similarity">
    <text evidence="4">Belongs to the SWT1 family.</text>
</comment>
<gene>
    <name evidence="8" type="primary">SMKI15G3130</name>
    <name evidence="8" type="ORF">SMKI_15G3130</name>
</gene>
<proteinExistence type="inferred from homology"/>